<name>A0A1Y3UEC5_9ACTN</name>
<dbReference type="STRING" id="1118060.GCA_000311845_01250"/>
<keyword evidence="3 5" id="KW-0949">S-adenosyl-L-methionine</keyword>
<evidence type="ECO:0000313" key="8">
    <source>
        <dbReference type="Proteomes" id="UP000196560"/>
    </source>
</evidence>
<organism evidence="7 8">
    <name type="scientific">Enorma massiliensis</name>
    <dbReference type="NCBI Taxonomy" id="1472761"/>
    <lineage>
        <taxon>Bacteria</taxon>
        <taxon>Bacillati</taxon>
        <taxon>Actinomycetota</taxon>
        <taxon>Coriobacteriia</taxon>
        <taxon>Coriobacteriales</taxon>
        <taxon>Coriobacteriaceae</taxon>
        <taxon>Enorma</taxon>
    </lineage>
</organism>
<keyword evidence="4 5" id="KW-0694">RNA-binding</keyword>
<dbReference type="RefSeq" id="WP_087186017.1">
    <property type="nucleotide sequence ID" value="NZ_NFHO01000003.1"/>
</dbReference>
<dbReference type="GO" id="GO:0008173">
    <property type="term" value="F:RNA methyltransferase activity"/>
    <property type="evidence" value="ECO:0007669"/>
    <property type="project" value="InterPro"/>
</dbReference>
<keyword evidence="2 5" id="KW-0808">Transferase</keyword>
<dbReference type="Gene3D" id="3.40.50.150">
    <property type="entry name" value="Vaccinia Virus protein VP39"/>
    <property type="match status" value="1"/>
</dbReference>
<evidence type="ECO:0000259" key="6">
    <source>
        <dbReference type="PROSITE" id="PS51686"/>
    </source>
</evidence>
<dbReference type="PROSITE" id="PS51686">
    <property type="entry name" value="SAM_MT_RSMB_NOP"/>
    <property type="match status" value="1"/>
</dbReference>
<sequence length="335" mass="35844">MNAGSTTKPLPRTPELIAQAYAAMSDQEAERVQAGFAAAAARPVTLRANALKTAPGEVAEKLTERGIPFERVPWYEDAFVLGDGVREKTVWELELYQEGKVYLQSLSSMLPPLALAARDGADVLDMCAAPGGKTSQIAALTGGTAHITACEMSAPRAEKLAYNLSKLGVHGVNIMRTDARRLDEFFSFDHILLDAPCTGTGTFRLGDDRAENRMTGKLLAKTARSQRALLDRALTVLKPGGTLLYSTCSILPEENGEQVAAALRRHRDCSIVPLAVQQAGVADDDAKPLPASTRALAGAFEDGSIPTLKSAVEGTVTVCPSQRFEGFYLALIKKQ</sequence>
<feature type="binding site" evidence="5">
    <location>
        <begin position="127"/>
        <end position="133"/>
    </location>
    <ligand>
        <name>S-adenosyl-L-methionine</name>
        <dbReference type="ChEBI" id="CHEBI:59789"/>
    </ligand>
</feature>
<dbReference type="SUPFAM" id="SSF53335">
    <property type="entry name" value="S-adenosyl-L-methionine-dependent methyltransferases"/>
    <property type="match status" value="1"/>
</dbReference>
<dbReference type="InterPro" id="IPR001678">
    <property type="entry name" value="MeTrfase_RsmB-F_NOP2_dom"/>
</dbReference>
<comment type="similarity">
    <text evidence="5">Belongs to the class I-like SAM-binding methyltransferase superfamily. RsmB/NOP family.</text>
</comment>
<dbReference type="eggNOG" id="COG0144">
    <property type="taxonomic scope" value="Bacteria"/>
</dbReference>
<dbReference type="PRINTS" id="PR02008">
    <property type="entry name" value="RCMTFAMILY"/>
</dbReference>
<feature type="binding site" evidence="5">
    <location>
        <position position="178"/>
    </location>
    <ligand>
        <name>S-adenosyl-L-methionine</name>
        <dbReference type="ChEBI" id="CHEBI:59789"/>
    </ligand>
</feature>
<evidence type="ECO:0000256" key="2">
    <source>
        <dbReference type="ARBA" id="ARBA00022679"/>
    </source>
</evidence>
<feature type="active site" description="Nucleophile" evidence="5">
    <location>
        <position position="248"/>
    </location>
</feature>
<dbReference type="Proteomes" id="UP000196560">
    <property type="component" value="Unassembled WGS sequence"/>
</dbReference>
<protein>
    <submittedName>
        <fullName evidence="7">Fmu (Sun) domain-containing protein</fullName>
    </submittedName>
</protein>
<comment type="caution">
    <text evidence="7">The sequence shown here is derived from an EMBL/GenBank/DDBJ whole genome shotgun (WGS) entry which is preliminary data.</text>
</comment>
<dbReference type="InterPro" id="IPR049560">
    <property type="entry name" value="MeTrfase_RsmB-F_NOP2_cat"/>
</dbReference>
<keyword evidence="8" id="KW-1185">Reference proteome</keyword>
<evidence type="ECO:0000256" key="3">
    <source>
        <dbReference type="ARBA" id="ARBA00022691"/>
    </source>
</evidence>
<evidence type="ECO:0000256" key="5">
    <source>
        <dbReference type="PROSITE-ProRule" id="PRU01023"/>
    </source>
</evidence>
<dbReference type="GO" id="GO:0001510">
    <property type="term" value="P:RNA methylation"/>
    <property type="evidence" value="ECO:0007669"/>
    <property type="project" value="InterPro"/>
</dbReference>
<reference evidence="8" key="1">
    <citation type="submission" date="2017-04" db="EMBL/GenBank/DDBJ databases">
        <title>Function of individual gut microbiota members based on whole genome sequencing of pure cultures obtained from chicken caecum.</title>
        <authorList>
            <person name="Medvecky M."/>
            <person name="Cejkova D."/>
            <person name="Polansky O."/>
            <person name="Karasova D."/>
            <person name="Kubasova T."/>
            <person name="Cizek A."/>
            <person name="Rychlik I."/>
        </authorList>
    </citation>
    <scope>NUCLEOTIDE SEQUENCE [LARGE SCALE GENOMIC DNA]</scope>
    <source>
        <strain evidence="8">An70</strain>
    </source>
</reference>
<dbReference type="PANTHER" id="PTHR22807">
    <property type="entry name" value="NOP2 YEAST -RELATED NOL1/NOP2/FMU SUN DOMAIN-CONTAINING"/>
    <property type="match status" value="1"/>
</dbReference>
<evidence type="ECO:0000256" key="4">
    <source>
        <dbReference type="ARBA" id="ARBA00022884"/>
    </source>
</evidence>
<dbReference type="InterPro" id="IPR029063">
    <property type="entry name" value="SAM-dependent_MTases_sf"/>
</dbReference>
<keyword evidence="1 5" id="KW-0489">Methyltransferase</keyword>
<dbReference type="EMBL" id="NFHO01000003">
    <property type="protein sequence ID" value="OUN43720.1"/>
    <property type="molecule type" value="Genomic_DNA"/>
</dbReference>
<evidence type="ECO:0000313" key="7">
    <source>
        <dbReference type="EMBL" id="OUN43720.1"/>
    </source>
</evidence>
<feature type="binding site" evidence="5">
    <location>
        <position position="194"/>
    </location>
    <ligand>
        <name>S-adenosyl-L-methionine</name>
        <dbReference type="ChEBI" id="CHEBI:59789"/>
    </ligand>
</feature>
<feature type="domain" description="SAM-dependent MTase RsmB/NOP-type" evidence="6">
    <location>
        <begin position="34"/>
        <end position="335"/>
    </location>
</feature>
<dbReference type="Pfam" id="PF01189">
    <property type="entry name" value="Methyltr_RsmB-F"/>
    <property type="match status" value="1"/>
</dbReference>
<dbReference type="PANTHER" id="PTHR22807:SF30">
    <property type="entry name" value="28S RRNA (CYTOSINE(4447)-C(5))-METHYLTRANSFERASE-RELATED"/>
    <property type="match status" value="1"/>
</dbReference>
<evidence type="ECO:0000256" key="1">
    <source>
        <dbReference type="ARBA" id="ARBA00022603"/>
    </source>
</evidence>
<proteinExistence type="inferred from homology"/>
<feature type="binding site" evidence="5">
    <location>
        <position position="151"/>
    </location>
    <ligand>
        <name>S-adenosyl-L-methionine</name>
        <dbReference type="ChEBI" id="CHEBI:59789"/>
    </ligand>
</feature>
<accession>A0A1Y3UEC5</accession>
<dbReference type="CDD" id="cd02440">
    <property type="entry name" value="AdoMet_MTases"/>
    <property type="match status" value="1"/>
</dbReference>
<gene>
    <name evidence="7" type="ORF">B5G21_03265</name>
</gene>
<dbReference type="InterPro" id="IPR023267">
    <property type="entry name" value="RCMT"/>
</dbReference>
<dbReference type="AlphaFoldDB" id="A0A1Y3UEC5"/>
<dbReference type="GO" id="GO:0003723">
    <property type="term" value="F:RNA binding"/>
    <property type="evidence" value="ECO:0007669"/>
    <property type="project" value="UniProtKB-UniRule"/>
</dbReference>